<keyword evidence="3" id="KW-0489">Methyltransferase</keyword>
<protein>
    <submittedName>
        <fullName evidence="3">N-6 DNA methylase</fullName>
    </submittedName>
</protein>
<feature type="domain" description="DNA methylase adenine-specific" evidence="2">
    <location>
        <begin position="152"/>
        <end position="311"/>
    </location>
</feature>
<dbReference type="InterPro" id="IPR003356">
    <property type="entry name" value="DNA_methylase_A-5"/>
</dbReference>
<dbReference type="Proteomes" id="UP001597182">
    <property type="component" value="Unassembled WGS sequence"/>
</dbReference>
<keyword evidence="4" id="KW-1185">Reference proteome</keyword>
<sequence length="585" mass="61863">MSEVATVSAGDIARLGGVSRAAVSNWRRRHPDFPSPVDGTPASPRYELRHVEEWLRRNGKATEMPPLERMWQHLRGEGGEIGLGHVVARAGALLVWLRDGDDEPLLPGVTERTDAAFVELAERVADEHGHAGAFELLHARYLETDSRRLRPTPPDVVAAMLELAAPEPGELLLDPACGTGGLLVAARADRLRGVDLAPDRALIAAARLRLARREAASVCADALLPPDPADLADVVVCDPPVGDRRDLDGPWPYGVPPRSEPELAWAQRCVQRVRPGGRVVVRMPAAAASRRRGRRVRAALLHDGALRAVVGAGHDADLWVLRRPRAGDRRPTTILLAPDTHRPADERPLAAVDAETVDLSPRLPPRPDPAAYAAKAQALAEVRPCPPALQPTTRELPTTSLAALERAGVVRLVRVSTADPAPATLTADDLRLARAPSGPGSGSTVVRAVAGDVVVGAACARTLDAPAALAPGLTAYRPDVDRIDPELLAGVLRTAGTSRAEQRRVRVPDLPLDEQRPLAAALRRLADLHLQLQQAAAAAEVLAAQGTAGLLAGRLAPGDPQVRAPGVDGTATLSPRPGGPGRTPS</sequence>
<dbReference type="InterPro" id="IPR029063">
    <property type="entry name" value="SAM-dependent_MTases_sf"/>
</dbReference>
<name>A0ABW3VR67_9PSEU</name>
<proteinExistence type="predicted"/>
<dbReference type="RefSeq" id="WP_013676869.1">
    <property type="nucleotide sequence ID" value="NZ_BAABKS010000024.1"/>
</dbReference>
<dbReference type="Gene3D" id="3.40.50.150">
    <property type="entry name" value="Vaccinia Virus protein VP39"/>
    <property type="match status" value="1"/>
</dbReference>
<gene>
    <name evidence="3" type="ORF">ACFQ34_30815</name>
</gene>
<keyword evidence="3" id="KW-0808">Transferase</keyword>
<comment type="caution">
    <text evidence="3">The sequence shown here is derived from an EMBL/GenBank/DDBJ whole genome shotgun (WGS) entry which is preliminary data.</text>
</comment>
<dbReference type="PANTHER" id="PTHR42998:SF1">
    <property type="entry name" value="TYPE I RESTRICTION ENZYME HINDI METHYLASE SUBUNIT"/>
    <property type="match status" value="1"/>
</dbReference>
<evidence type="ECO:0000259" key="2">
    <source>
        <dbReference type="Pfam" id="PF02384"/>
    </source>
</evidence>
<dbReference type="EMBL" id="JBHTMB010000307">
    <property type="protein sequence ID" value="MFD1237699.1"/>
    <property type="molecule type" value="Genomic_DNA"/>
</dbReference>
<dbReference type="Pfam" id="PF02384">
    <property type="entry name" value="N6_Mtase"/>
    <property type="match status" value="1"/>
</dbReference>
<dbReference type="PRINTS" id="PR00507">
    <property type="entry name" value="N12N6MTFRASE"/>
</dbReference>
<evidence type="ECO:0000313" key="4">
    <source>
        <dbReference type="Proteomes" id="UP001597182"/>
    </source>
</evidence>
<dbReference type="SUPFAM" id="SSF53335">
    <property type="entry name" value="S-adenosyl-L-methionine-dependent methyltransferases"/>
    <property type="match status" value="1"/>
</dbReference>
<dbReference type="InterPro" id="IPR052916">
    <property type="entry name" value="Type-I_RE_MTase_Subunit"/>
</dbReference>
<dbReference type="PANTHER" id="PTHR42998">
    <property type="entry name" value="TYPE I RESTRICTION ENZYME HINDVIIP M PROTEIN-RELATED"/>
    <property type="match status" value="1"/>
</dbReference>
<dbReference type="GO" id="GO:0032259">
    <property type="term" value="P:methylation"/>
    <property type="evidence" value="ECO:0007669"/>
    <property type="project" value="UniProtKB-KW"/>
</dbReference>
<feature type="region of interest" description="Disordered" evidence="1">
    <location>
        <begin position="552"/>
        <end position="585"/>
    </location>
</feature>
<evidence type="ECO:0000256" key="1">
    <source>
        <dbReference type="SAM" id="MobiDB-lite"/>
    </source>
</evidence>
<accession>A0ABW3VR67</accession>
<evidence type="ECO:0000313" key="3">
    <source>
        <dbReference type="EMBL" id="MFD1237699.1"/>
    </source>
</evidence>
<reference evidence="4" key="1">
    <citation type="journal article" date="2019" name="Int. J. Syst. Evol. Microbiol.">
        <title>The Global Catalogue of Microorganisms (GCM) 10K type strain sequencing project: providing services to taxonomists for standard genome sequencing and annotation.</title>
        <authorList>
            <consortium name="The Broad Institute Genomics Platform"/>
            <consortium name="The Broad Institute Genome Sequencing Center for Infectious Disease"/>
            <person name="Wu L."/>
            <person name="Ma J."/>
        </authorList>
    </citation>
    <scope>NUCLEOTIDE SEQUENCE [LARGE SCALE GENOMIC DNA]</scope>
    <source>
        <strain evidence="4">CCUG 49018</strain>
    </source>
</reference>
<dbReference type="CDD" id="cd02440">
    <property type="entry name" value="AdoMet_MTases"/>
    <property type="match status" value="1"/>
</dbReference>
<dbReference type="GO" id="GO:0008168">
    <property type="term" value="F:methyltransferase activity"/>
    <property type="evidence" value="ECO:0007669"/>
    <property type="project" value="UniProtKB-KW"/>
</dbReference>
<organism evidence="3 4">
    <name type="scientific">Pseudonocardia benzenivorans</name>
    <dbReference type="NCBI Taxonomy" id="228005"/>
    <lineage>
        <taxon>Bacteria</taxon>
        <taxon>Bacillati</taxon>
        <taxon>Actinomycetota</taxon>
        <taxon>Actinomycetes</taxon>
        <taxon>Pseudonocardiales</taxon>
        <taxon>Pseudonocardiaceae</taxon>
        <taxon>Pseudonocardia</taxon>
    </lineage>
</organism>